<accession>A0A7G9Z1A8</accession>
<dbReference type="Pfam" id="PF07927">
    <property type="entry name" value="HicA_toxin"/>
    <property type="match status" value="1"/>
</dbReference>
<evidence type="ECO:0000256" key="3">
    <source>
        <dbReference type="ARBA" id="ARBA00022759"/>
    </source>
</evidence>
<dbReference type="InterPro" id="IPR038570">
    <property type="entry name" value="HicA_sf"/>
</dbReference>
<dbReference type="SUPFAM" id="SSF54786">
    <property type="entry name" value="YcfA/nrd intein domain"/>
    <property type="match status" value="1"/>
</dbReference>
<dbReference type="PANTHER" id="PTHR34873:SF3">
    <property type="entry name" value="ADDICTION MODULE TOXIN, HICA FAMILY"/>
    <property type="match status" value="1"/>
</dbReference>
<dbReference type="EMBL" id="MT631559">
    <property type="protein sequence ID" value="QNO54042.1"/>
    <property type="molecule type" value="Genomic_DNA"/>
</dbReference>
<name>A0A7G9Z1A8_9EURY</name>
<dbReference type="GO" id="GO:0016787">
    <property type="term" value="F:hydrolase activity"/>
    <property type="evidence" value="ECO:0007669"/>
    <property type="project" value="UniProtKB-KW"/>
</dbReference>
<reference evidence="7" key="1">
    <citation type="submission" date="2020-06" db="EMBL/GenBank/DDBJ databases">
        <title>Unique genomic features of the anaerobic methanotrophic archaea.</title>
        <authorList>
            <person name="Chadwick G.L."/>
            <person name="Skennerton C.T."/>
            <person name="Laso-Perez R."/>
            <person name="Leu A.O."/>
            <person name="Speth D.R."/>
            <person name="Yu H."/>
            <person name="Morgan-Lang C."/>
            <person name="Hatzenpichler R."/>
            <person name="Goudeau D."/>
            <person name="Malmstrom R."/>
            <person name="Brazelton W.J."/>
            <person name="Woyke T."/>
            <person name="Hallam S.J."/>
            <person name="Tyson G.W."/>
            <person name="Wegener G."/>
            <person name="Boetius A."/>
            <person name="Orphan V."/>
        </authorList>
    </citation>
    <scope>NUCLEOTIDE SEQUENCE</scope>
</reference>
<evidence type="ECO:0000256" key="2">
    <source>
        <dbReference type="ARBA" id="ARBA00022722"/>
    </source>
</evidence>
<proteinExistence type="predicted"/>
<dbReference type="Gene3D" id="3.30.920.30">
    <property type="entry name" value="Hypothetical protein"/>
    <property type="match status" value="1"/>
</dbReference>
<dbReference type="GO" id="GO:0003729">
    <property type="term" value="F:mRNA binding"/>
    <property type="evidence" value="ECO:0007669"/>
    <property type="project" value="InterPro"/>
</dbReference>
<keyword evidence="1" id="KW-1277">Toxin-antitoxin system</keyword>
<evidence type="ECO:0000256" key="5">
    <source>
        <dbReference type="ARBA" id="ARBA00022884"/>
    </source>
</evidence>
<dbReference type="GO" id="GO:0004519">
    <property type="term" value="F:endonuclease activity"/>
    <property type="evidence" value="ECO:0007669"/>
    <property type="project" value="UniProtKB-KW"/>
</dbReference>
<keyword evidence="2" id="KW-0540">Nuclease</keyword>
<evidence type="ECO:0000256" key="6">
    <source>
        <dbReference type="ARBA" id="ARBA00023016"/>
    </source>
</evidence>
<keyword evidence="4" id="KW-0378">Hydrolase</keyword>
<keyword evidence="3" id="KW-0255">Endonuclease</keyword>
<keyword evidence="6" id="KW-0346">Stress response</keyword>
<dbReference type="PANTHER" id="PTHR34873">
    <property type="entry name" value="SSR1766 PROTEIN"/>
    <property type="match status" value="1"/>
</dbReference>
<evidence type="ECO:0000256" key="1">
    <source>
        <dbReference type="ARBA" id="ARBA00022649"/>
    </source>
</evidence>
<dbReference type="AlphaFoldDB" id="A0A7G9Z1A8"/>
<evidence type="ECO:0000256" key="4">
    <source>
        <dbReference type="ARBA" id="ARBA00022801"/>
    </source>
</evidence>
<sequence length="75" mass="8525">MTKLPSYTARDVIKKLRKAGFVFDRQAKGSHEIWYNPTTKRRTTIPNHQGVDIPKGTLKAIIKEAGLSVEEFINL</sequence>
<gene>
    <name evidence="7" type="ORF">KFAGBJAM_00024</name>
</gene>
<evidence type="ECO:0000313" key="7">
    <source>
        <dbReference type="EMBL" id="QNO54042.1"/>
    </source>
</evidence>
<keyword evidence="5" id="KW-0694">RNA-binding</keyword>
<organism evidence="7">
    <name type="scientific">Candidatus Methanophagaceae archaeon ANME-1 ERB6</name>
    <dbReference type="NCBI Taxonomy" id="2759912"/>
    <lineage>
        <taxon>Archaea</taxon>
        <taxon>Methanobacteriati</taxon>
        <taxon>Methanobacteriota</taxon>
        <taxon>Stenosarchaea group</taxon>
        <taxon>Methanomicrobia</taxon>
        <taxon>Candidatus Methanophagales</taxon>
        <taxon>Candidatus Methanophagaceae</taxon>
    </lineage>
</organism>
<protein>
    <recommendedName>
        <fullName evidence="8">Addiction module toxin, HicA family</fullName>
    </recommendedName>
</protein>
<evidence type="ECO:0008006" key="8">
    <source>
        <dbReference type="Google" id="ProtNLM"/>
    </source>
</evidence>
<dbReference type="InterPro" id="IPR012933">
    <property type="entry name" value="HicA_mRNA_interferase"/>
</dbReference>